<evidence type="ECO:0000256" key="1">
    <source>
        <dbReference type="ARBA" id="ARBA00022801"/>
    </source>
</evidence>
<evidence type="ECO:0000259" key="2">
    <source>
        <dbReference type="Pfam" id="PF00561"/>
    </source>
</evidence>
<evidence type="ECO:0000313" key="3">
    <source>
        <dbReference type="EMBL" id="CAA9424995.1"/>
    </source>
</evidence>
<keyword evidence="1" id="KW-0378">Hydrolase</keyword>
<dbReference type="InterPro" id="IPR000073">
    <property type="entry name" value="AB_hydrolase_1"/>
</dbReference>
<protein>
    <recommendedName>
        <fullName evidence="2">AB hydrolase-1 domain-containing protein</fullName>
    </recommendedName>
</protein>
<dbReference type="GO" id="GO:0016787">
    <property type="term" value="F:hydrolase activity"/>
    <property type="evidence" value="ECO:0007669"/>
    <property type="project" value="UniProtKB-KW"/>
</dbReference>
<dbReference type="Pfam" id="PF00561">
    <property type="entry name" value="Abhydrolase_1"/>
    <property type="match status" value="1"/>
</dbReference>
<dbReference type="InterPro" id="IPR029058">
    <property type="entry name" value="AB_hydrolase_fold"/>
</dbReference>
<reference evidence="3" key="1">
    <citation type="submission" date="2020-02" db="EMBL/GenBank/DDBJ databases">
        <authorList>
            <person name="Meier V. D."/>
        </authorList>
    </citation>
    <scope>NUCLEOTIDE SEQUENCE</scope>
    <source>
        <strain evidence="3">AVDCRST_MAG03</strain>
    </source>
</reference>
<gene>
    <name evidence="3" type="ORF">AVDCRST_MAG03-2816</name>
</gene>
<dbReference type="SUPFAM" id="SSF53474">
    <property type="entry name" value="alpha/beta-Hydrolases"/>
    <property type="match status" value="1"/>
</dbReference>
<organism evidence="3">
    <name type="scientific">uncultured Rubrobacteraceae bacterium</name>
    <dbReference type="NCBI Taxonomy" id="349277"/>
    <lineage>
        <taxon>Bacteria</taxon>
        <taxon>Bacillati</taxon>
        <taxon>Actinomycetota</taxon>
        <taxon>Rubrobacteria</taxon>
        <taxon>Rubrobacterales</taxon>
        <taxon>Rubrobacteraceae</taxon>
        <taxon>environmental samples</taxon>
    </lineage>
</organism>
<accession>A0A6J4PSU4</accession>
<feature type="domain" description="AB hydrolase-1" evidence="2">
    <location>
        <begin position="36"/>
        <end position="172"/>
    </location>
</feature>
<dbReference type="InterPro" id="IPR000639">
    <property type="entry name" value="Epox_hydrolase-like"/>
</dbReference>
<dbReference type="PRINTS" id="PR00412">
    <property type="entry name" value="EPOXHYDRLASE"/>
</dbReference>
<name>A0A6J4PSU4_9ACTN</name>
<sequence length="290" mass="31734">MPTGTFDGTFSHHTARANGVRMHYVMGGEAGGAGDPVILLHGWTQTWRGWRKVMPLLAERHTVIAPDLRGMGDSEKPLGGYDGLTVAEDVRQLVLGLGFASFHLVGHDIGGWAAYPLAASHPEAVRTLALVDSLPPGLGFDELSVTEEMPLWHTGFHTARDVAEMLVSGKEREYLSHFYRTYSYDPAAIGEEDVDEYVTRYSAPGGLRGGFEHYRTFFQSVRQNRELAGRGKLGMPVLALGGDHSVGEGALWATQGFAEDVRGGAVERCRALRPGRTPPRPRRAPARLFR</sequence>
<proteinExistence type="predicted"/>
<dbReference type="PRINTS" id="PR00111">
    <property type="entry name" value="ABHYDROLASE"/>
</dbReference>
<dbReference type="PANTHER" id="PTHR43329">
    <property type="entry name" value="EPOXIDE HYDROLASE"/>
    <property type="match status" value="1"/>
</dbReference>
<dbReference type="AlphaFoldDB" id="A0A6J4PSU4"/>
<dbReference type="Gene3D" id="3.40.50.1820">
    <property type="entry name" value="alpha/beta hydrolase"/>
    <property type="match status" value="1"/>
</dbReference>
<dbReference type="EMBL" id="CADCUT010000169">
    <property type="protein sequence ID" value="CAA9424995.1"/>
    <property type="molecule type" value="Genomic_DNA"/>
</dbReference>